<keyword evidence="1" id="KW-0812">Transmembrane</keyword>
<dbReference type="InterPro" id="IPR002559">
    <property type="entry name" value="Transposase_11"/>
</dbReference>
<name>A0AA35SB05_GEOBA</name>
<evidence type="ECO:0000313" key="5">
    <source>
        <dbReference type="Proteomes" id="UP001174909"/>
    </source>
</evidence>
<feature type="domain" description="H repeat-associated protein N-terminal" evidence="3">
    <location>
        <begin position="11"/>
        <end position="96"/>
    </location>
</feature>
<dbReference type="InterPro" id="IPR032806">
    <property type="entry name" value="YbfD_N"/>
</dbReference>
<keyword evidence="1" id="KW-0472">Membrane</keyword>
<dbReference type="InterPro" id="IPR051698">
    <property type="entry name" value="Transposase_11-like"/>
</dbReference>
<feature type="domain" description="Transposase IS4-like" evidence="2">
    <location>
        <begin position="107"/>
        <end position="206"/>
    </location>
</feature>
<dbReference type="AlphaFoldDB" id="A0AA35SB05"/>
<proteinExistence type="predicted"/>
<keyword evidence="5" id="KW-1185">Reference proteome</keyword>
<dbReference type="Proteomes" id="UP001174909">
    <property type="component" value="Unassembled WGS sequence"/>
</dbReference>
<dbReference type="PANTHER" id="PTHR30298">
    <property type="entry name" value="H REPEAT-ASSOCIATED PREDICTED TRANSPOSASE"/>
    <property type="match status" value="1"/>
</dbReference>
<dbReference type="InterPro" id="IPR047647">
    <property type="entry name" value="ISAs1_transpos"/>
</dbReference>
<sequence length="325" mass="36810">MEEGRRRSLVDYFENLEDPRIERSKRHSLLDIITIAICAVICGADTWVYVEMFGKSKEEWFRTFLDLPNGIPSHDTFGEVFSRLDPERFQECFMEWSQGVAELLPGEVVAIDGKTARRSHDTRAGKGALHLVSAWASANTLTLGQVKTEEKSNEITAIPRLLELLELNGCIVTIDAMGGQKEIAQSILEQGADYVLAVKQNQGRLHEDLRDLFEEAEATGFEGVPHDYATTLNKGHGRLERRECWAISDPDCLDYLSTGKEWPGLRSVVKVVGRREAETGVTVQPRYFISSLDVNNQEHKARKRRFVLLSSDYVPCFEKRKCHHG</sequence>
<evidence type="ECO:0000259" key="3">
    <source>
        <dbReference type="Pfam" id="PF13808"/>
    </source>
</evidence>
<dbReference type="GO" id="GO:0006313">
    <property type="term" value="P:DNA transposition"/>
    <property type="evidence" value="ECO:0007669"/>
    <property type="project" value="InterPro"/>
</dbReference>
<dbReference type="NCBIfam" id="NF033564">
    <property type="entry name" value="transpos_ISAs1"/>
    <property type="match status" value="1"/>
</dbReference>
<evidence type="ECO:0000256" key="1">
    <source>
        <dbReference type="SAM" id="Phobius"/>
    </source>
</evidence>
<dbReference type="Pfam" id="PF01609">
    <property type="entry name" value="DDE_Tnp_1"/>
    <property type="match status" value="1"/>
</dbReference>
<reference evidence="4" key="1">
    <citation type="submission" date="2023-03" db="EMBL/GenBank/DDBJ databases">
        <authorList>
            <person name="Steffen K."/>
            <person name="Cardenas P."/>
        </authorList>
    </citation>
    <scope>NUCLEOTIDE SEQUENCE</scope>
</reference>
<protein>
    <submittedName>
        <fullName evidence="4">Uncharacterized protein in dhlA 3'region</fullName>
    </submittedName>
</protein>
<feature type="transmembrane region" description="Helical" evidence="1">
    <location>
        <begin position="29"/>
        <end position="50"/>
    </location>
</feature>
<dbReference type="PANTHER" id="PTHR30298:SF0">
    <property type="entry name" value="PROTEIN YBFL-RELATED"/>
    <property type="match status" value="1"/>
</dbReference>
<dbReference type="Pfam" id="PF13808">
    <property type="entry name" value="DDE_Tnp_1_assoc"/>
    <property type="match status" value="1"/>
</dbReference>
<evidence type="ECO:0000313" key="4">
    <source>
        <dbReference type="EMBL" id="CAI8026369.1"/>
    </source>
</evidence>
<keyword evidence="1" id="KW-1133">Transmembrane helix</keyword>
<dbReference type="GO" id="GO:0004803">
    <property type="term" value="F:transposase activity"/>
    <property type="evidence" value="ECO:0007669"/>
    <property type="project" value="InterPro"/>
</dbReference>
<dbReference type="EMBL" id="CASHTH010002209">
    <property type="protein sequence ID" value="CAI8026369.1"/>
    <property type="molecule type" value="Genomic_DNA"/>
</dbReference>
<accession>A0AA35SB05</accession>
<evidence type="ECO:0000259" key="2">
    <source>
        <dbReference type="Pfam" id="PF01609"/>
    </source>
</evidence>
<organism evidence="4 5">
    <name type="scientific">Geodia barretti</name>
    <name type="common">Barrett's horny sponge</name>
    <dbReference type="NCBI Taxonomy" id="519541"/>
    <lineage>
        <taxon>Eukaryota</taxon>
        <taxon>Metazoa</taxon>
        <taxon>Porifera</taxon>
        <taxon>Demospongiae</taxon>
        <taxon>Heteroscleromorpha</taxon>
        <taxon>Tetractinellida</taxon>
        <taxon>Astrophorina</taxon>
        <taxon>Geodiidae</taxon>
        <taxon>Geodia</taxon>
    </lineage>
</organism>
<comment type="caution">
    <text evidence="4">The sequence shown here is derived from an EMBL/GenBank/DDBJ whole genome shotgun (WGS) entry which is preliminary data.</text>
</comment>
<dbReference type="GO" id="GO:0003677">
    <property type="term" value="F:DNA binding"/>
    <property type="evidence" value="ECO:0007669"/>
    <property type="project" value="InterPro"/>
</dbReference>
<gene>
    <name evidence="4" type="ORF">GBAR_LOCUS15142</name>
</gene>